<keyword evidence="5 7" id="KW-0539">Nucleus</keyword>
<dbReference type="EMBL" id="CALTRL010000409">
    <property type="protein sequence ID" value="CAH7667977.1"/>
    <property type="molecule type" value="Genomic_DNA"/>
</dbReference>
<feature type="compositionally biased region" description="Low complexity" evidence="9">
    <location>
        <begin position="149"/>
        <end position="158"/>
    </location>
</feature>
<evidence type="ECO:0000256" key="4">
    <source>
        <dbReference type="ARBA" id="ARBA00022833"/>
    </source>
</evidence>
<dbReference type="PANTHER" id="PTHR11477:SF0">
    <property type="entry name" value="IP08861P-RELATED"/>
    <property type="match status" value="1"/>
</dbReference>
<keyword evidence="3 6" id="KW-0863">Zinc-finger</keyword>
<dbReference type="InterPro" id="IPR017923">
    <property type="entry name" value="TFIIS_N"/>
</dbReference>
<comment type="function">
    <text evidence="8">Necessary for efficient RNA polymerase II transcription elongation past template-encoded arresting sites.</text>
</comment>
<keyword evidence="4 8" id="KW-0862">Zinc</keyword>
<dbReference type="SMART" id="SM00510">
    <property type="entry name" value="TFS2M"/>
    <property type="match status" value="1"/>
</dbReference>
<dbReference type="InterPro" id="IPR006289">
    <property type="entry name" value="TFSII"/>
</dbReference>
<dbReference type="PROSITE" id="PS51321">
    <property type="entry name" value="TFIIS_CENTRAL"/>
    <property type="match status" value="1"/>
</dbReference>
<organism evidence="13 14">
    <name type="scientific">Phakopsora pachyrhizi</name>
    <name type="common">Asian soybean rust disease fungus</name>
    <dbReference type="NCBI Taxonomy" id="170000"/>
    <lineage>
        <taxon>Eukaryota</taxon>
        <taxon>Fungi</taxon>
        <taxon>Dikarya</taxon>
        <taxon>Basidiomycota</taxon>
        <taxon>Pucciniomycotina</taxon>
        <taxon>Pucciniomycetes</taxon>
        <taxon>Pucciniales</taxon>
        <taxon>Phakopsoraceae</taxon>
        <taxon>Phakopsora</taxon>
    </lineage>
</organism>
<dbReference type="InterPro" id="IPR003618">
    <property type="entry name" value="TFIIS_cen_dom"/>
</dbReference>
<dbReference type="Pfam" id="PF07500">
    <property type="entry name" value="TFIIS_M"/>
    <property type="match status" value="1"/>
</dbReference>
<comment type="subcellular location">
    <subcellularLocation>
        <location evidence="1 7 8">Nucleus</location>
    </subcellularLocation>
</comment>
<dbReference type="PROSITE" id="PS00466">
    <property type="entry name" value="ZF_TFIIS_1"/>
    <property type="match status" value="1"/>
</dbReference>
<dbReference type="CDD" id="cd13749">
    <property type="entry name" value="Zn-ribbon_TFIIS"/>
    <property type="match status" value="1"/>
</dbReference>
<dbReference type="Gene3D" id="2.20.25.10">
    <property type="match status" value="1"/>
</dbReference>
<protein>
    <recommendedName>
        <fullName evidence="8">Transcription elongation factor</fullName>
    </recommendedName>
</protein>
<feature type="region of interest" description="Disordered" evidence="9">
    <location>
        <begin position="89"/>
        <end position="180"/>
    </location>
</feature>
<evidence type="ECO:0000259" key="12">
    <source>
        <dbReference type="PROSITE" id="PS51321"/>
    </source>
</evidence>
<dbReference type="PROSITE" id="PS51133">
    <property type="entry name" value="ZF_TFIIS_2"/>
    <property type="match status" value="1"/>
</dbReference>
<dbReference type="PIRSF" id="PIRSF006704">
    <property type="entry name" value="TF_IIS"/>
    <property type="match status" value="1"/>
</dbReference>
<dbReference type="GO" id="GO:0006368">
    <property type="term" value="P:transcription elongation by RNA polymerase II"/>
    <property type="evidence" value="ECO:0007669"/>
    <property type="project" value="InterPro"/>
</dbReference>
<dbReference type="GO" id="GO:0031564">
    <property type="term" value="P:transcription antitermination"/>
    <property type="evidence" value="ECO:0007669"/>
    <property type="project" value="TreeGrafter"/>
</dbReference>
<dbReference type="NCBIfam" id="TIGR01385">
    <property type="entry name" value="TFSII"/>
    <property type="match status" value="1"/>
</dbReference>
<dbReference type="FunFam" id="2.20.25.10:FF:000001">
    <property type="entry name" value="Probable Transcription elongation factor S-II"/>
    <property type="match status" value="1"/>
</dbReference>
<dbReference type="GO" id="GO:0008270">
    <property type="term" value="F:zinc ion binding"/>
    <property type="evidence" value="ECO:0007669"/>
    <property type="project" value="UniProtKB-UniRule"/>
</dbReference>
<keyword evidence="14" id="KW-1185">Reference proteome</keyword>
<dbReference type="InterPro" id="IPR036575">
    <property type="entry name" value="TFIIS_cen_dom_sf"/>
</dbReference>
<dbReference type="InterPro" id="IPR035100">
    <property type="entry name" value="TF_IIS-typ"/>
</dbReference>
<evidence type="ECO:0000256" key="2">
    <source>
        <dbReference type="ARBA" id="ARBA00022723"/>
    </source>
</evidence>
<dbReference type="GO" id="GO:0001139">
    <property type="term" value="F:RNA polymerase II complex recruiting activity"/>
    <property type="evidence" value="ECO:0007669"/>
    <property type="project" value="TreeGrafter"/>
</dbReference>
<proteinExistence type="inferred from homology"/>
<dbReference type="GO" id="GO:0031440">
    <property type="term" value="P:regulation of mRNA 3'-end processing"/>
    <property type="evidence" value="ECO:0007669"/>
    <property type="project" value="TreeGrafter"/>
</dbReference>
<dbReference type="AlphaFoldDB" id="A0AAV0AKJ8"/>
<evidence type="ECO:0000259" key="10">
    <source>
        <dbReference type="PROSITE" id="PS51133"/>
    </source>
</evidence>
<keyword evidence="8" id="KW-0238">DNA-binding</keyword>
<dbReference type="Pfam" id="PF01096">
    <property type="entry name" value="Zn_ribbon_TFIIS"/>
    <property type="match status" value="1"/>
</dbReference>
<feature type="compositionally biased region" description="Low complexity" evidence="9">
    <location>
        <begin position="104"/>
        <end position="123"/>
    </location>
</feature>
<dbReference type="SUPFAM" id="SSF57783">
    <property type="entry name" value="Zinc beta-ribbon"/>
    <property type="match status" value="1"/>
</dbReference>
<dbReference type="GO" id="GO:0006362">
    <property type="term" value="P:transcription elongation by RNA polymerase I"/>
    <property type="evidence" value="ECO:0007669"/>
    <property type="project" value="TreeGrafter"/>
</dbReference>
<dbReference type="SUPFAM" id="SSF46942">
    <property type="entry name" value="Elongation factor TFIIS domain 2"/>
    <property type="match status" value="1"/>
</dbReference>
<dbReference type="SMART" id="SM00509">
    <property type="entry name" value="TFS2N"/>
    <property type="match status" value="1"/>
</dbReference>
<dbReference type="Gene3D" id="1.10.472.30">
    <property type="entry name" value="Transcription elongation factor S-II, central domain"/>
    <property type="match status" value="1"/>
</dbReference>
<evidence type="ECO:0000259" key="11">
    <source>
        <dbReference type="PROSITE" id="PS51319"/>
    </source>
</evidence>
<feature type="domain" description="TFIIS-type" evidence="10">
    <location>
        <begin position="289"/>
        <end position="329"/>
    </location>
</feature>
<evidence type="ECO:0000256" key="6">
    <source>
        <dbReference type="PROSITE-ProRule" id="PRU00472"/>
    </source>
</evidence>
<sequence>MSNPILSSSNRTMFETVSSLKKQLNSAIANSNTQDIKIILNKLRKEVVPTDELIRTTKIGISVGKQRQNSDPEISKLAKLIVNEWKNGVKKEPGQPSTGHQSGSSKANSTSNSTSKSASSTNTPTQESKSPPSKNLTATSVNLTCKRPSIQSSSKSSSNKTPTLNPRSSKTEPNLDFDVSKDKVRDGSMRAVFDALVFDSDAPIEEEVNQTHDSQSYKSKMRSLICNLKDKNNPGLREAVVSGELSCKKLCSMGPADMASEERKAHDRKLAEENLFKARGAAPQQAETDGFRCGRCGQRKCTYYQMQTRSADEPMTTFVTCVNCNNRWKFS</sequence>
<comment type="similarity">
    <text evidence="8">Belongs to the TFS-II family.</text>
</comment>
<dbReference type="InterPro" id="IPR001222">
    <property type="entry name" value="Znf_TFIIS"/>
</dbReference>
<evidence type="ECO:0000256" key="8">
    <source>
        <dbReference type="RuleBase" id="RU368078"/>
    </source>
</evidence>
<evidence type="ECO:0000256" key="7">
    <source>
        <dbReference type="PROSITE-ProRule" id="PRU00649"/>
    </source>
</evidence>
<dbReference type="GO" id="GO:0000977">
    <property type="term" value="F:RNA polymerase II transcription regulatory region sequence-specific DNA binding"/>
    <property type="evidence" value="ECO:0007669"/>
    <property type="project" value="TreeGrafter"/>
</dbReference>
<feature type="compositionally biased region" description="Polar residues" evidence="9">
    <location>
        <begin position="159"/>
        <end position="172"/>
    </location>
</feature>
<keyword evidence="8" id="KW-0805">Transcription regulation</keyword>
<evidence type="ECO:0000256" key="3">
    <source>
        <dbReference type="ARBA" id="ARBA00022771"/>
    </source>
</evidence>
<dbReference type="GO" id="GO:0003746">
    <property type="term" value="F:translation elongation factor activity"/>
    <property type="evidence" value="ECO:0007669"/>
    <property type="project" value="UniProtKB-KW"/>
</dbReference>
<reference evidence="13" key="1">
    <citation type="submission" date="2022-06" db="EMBL/GenBank/DDBJ databases">
        <authorList>
            <consortium name="SYNGENTA / RWTH Aachen University"/>
        </authorList>
    </citation>
    <scope>NUCLEOTIDE SEQUENCE</scope>
</reference>
<dbReference type="Pfam" id="PF08711">
    <property type="entry name" value="Med26"/>
    <property type="match status" value="1"/>
</dbReference>
<evidence type="ECO:0000313" key="14">
    <source>
        <dbReference type="Proteomes" id="UP001153365"/>
    </source>
</evidence>
<gene>
    <name evidence="13" type="ORF">PPACK8108_LOCUS2432</name>
</gene>
<keyword evidence="13" id="KW-0648">Protein biosynthesis</keyword>
<keyword evidence="2 8" id="KW-0479">Metal-binding</keyword>
<dbReference type="Proteomes" id="UP001153365">
    <property type="component" value="Unassembled WGS sequence"/>
</dbReference>
<feature type="domain" description="TFIIS N-terminal" evidence="11">
    <location>
        <begin position="15"/>
        <end position="92"/>
    </location>
</feature>
<dbReference type="PANTHER" id="PTHR11477">
    <property type="entry name" value="TRANSCRIPTION FACTOR S-II ZINC FINGER DOMAIN-CONTAINING PROTEIN"/>
    <property type="match status" value="1"/>
</dbReference>
<evidence type="ECO:0000256" key="1">
    <source>
        <dbReference type="ARBA" id="ARBA00004123"/>
    </source>
</evidence>
<keyword evidence="8" id="KW-0804">Transcription</keyword>
<feature type="compositionally biased region" description="Polar residues" evidence="9">
    <location>
        <begin position="124"/>
        <end position="143"/>
    </location>
</feature>
<evidence type="ECO:0000256" key="9">
    <source>
        <dbReference type="SAM" id="MobiDB-lite"/>
    </source>
</evidence>
<dbReference type="GO" id="GO:0005634">
    <property type="term" value="C:nucleus"/>
    <property type="evidence" value="ECO:0007669"/>
    <property type="project" value="UniProtKB-SubCell"/>
</dbReference>
<dbReference type="Gene3D" id="1.20.930.10">
    <property type="entry name" value="Conserved domain common to transcription factors TFIIS, elongin A, CRSP70"/>
    <property type="match status" value="1"/>
</dbReference>
<evidence type="ECO:0000313" key="13">
    <source>
        <dbReference type="EMBL" id="CAH7667977.1"/>
    </source>
</evidence>
<feature type="domain" description="TFIIS central" evidence="12">
    <location>
        <begin position="184"/>
        <end position="286"/>
    </location>
</feature>
<dbReference type="PROSITE" id="PS51319">
    <property type="entry name" value="TFIIS_N"/>
    <property type="match status" value="1"/>
</dbReference>
<dbReference type="SMART" id="SM00440">
    <property type="entry name" value="ZnF_C2C2"/>
    <property type="match status" value="1"/>
</dbReference>
<dbReference type="InterPro" id="IPR035441">
    <property type="entry name" value="TFIIS/LEDGF_dom_sf"/>
</dbReference>
<accession>A0AAV0AKJ8</accession>
<dbReference type="InterPro" id="IPR003617">
    <property type="entry name" value="TFIIS/CRSP70_N_sub"/>
</dbReference>
<name>A0AAV0AKJ8_PHAPC</name>
<dbReference type="SUPFAM" id="SSF47676">
    <property type="entry name" value="Conserved domain common to transcription factors TFIIS, elongin A, CRSP70"/>
    <property type="match status" value="1"/>
</dbReference>
<comment type="caution">
    <text evidence="13">The sequence shown here is derived from an EMBL/GenBank/DDBJ whole genome shotgun (WGS) entry which is preliminary data.</text>
</comment>
<evidence type="ECO:0000256" key="5">
    <source>
        <dbReference type="ARBA" id="ARBA00023242"/>
    </source>
</evidence>
<keyword evidence="13" id="KW-0251">Elongation factor</keyword>